<accession>G7WBK5</accession>
<reference evidence="2 3" key="2">
    <citation type="journal article" date="2012" name="J. Bacteriol.">
        <title>Complete genome sequences of Desulfosporosinus orientis DSM765T, Desulfosporosinus youngiae DSM17734T, Desulfosporosinus meridiei DSM13257T, and Desulfosporosinus acidiphilus DSM22704T.</title>
        <authorList>
            <person name="Pester M."/>
            <person name="Brambilla E."/>
            <person name="Alazard D."/>
            <person name="Rattei T."/>
            <person name="Weinmaier T."/>
            <person name="Han J."/>
            <person name="Lucas S."/>
            <person name="Lapidus A."/>
            <person name="Cheng J.F."/>
            <person name="Goodwin L."/>
            <person name="Pitluck S."/>
            <person name="Peters L."/>
            <person name="Ovchinnikova G."/>
            <person name="Teshima H."/>
            <person name="Detter J.C."/>
            <person name="Han C.S."/>
            <person name="Tapia R."/>
            <person name="Land M.L."/>
            <person name="Hauser L."/>
            <person name="Kyrpides N.C."/>
            <person name="Ivanova N.N."/>
            <person name="Pagani I."/>
            <person name="Huntmann M."/>
            <person name="Wei C.L."/>
            <person name="Davenport K.W."/>
            <person name="Daligault H."/>
            <person name="Chain P.S."/>
            <person name="Chen A."/>
            <person name="Mavromatis K."/>
            <person name="Markowitz V."/>
            <person name="Szeto E."/>
            <person name="Mikhailova N."/>
            <person name="Pati A."/>
            <person name="Wagner M."/>
            <person name="Woyke T."/>
            <person name="Ollivier B."/>
            <person name="Klenk H.P."/>
            <person name="Spring S."/>
            <person name="Loy A."/>
        </authorList>
    </citation>
    <scope>NUCLEOTIDE SEQUENCE [LARGE SCALE GENOMIC DNA]</scope>
    <source>
        <strain evidence="3">ATCC 19365 / DSM 765 / NCIMB 8382 / VKM B-1628</strain>
    </source>
</reference>
<gene>
    <name evidence="2" type="ordered locus">Desor_3260</name>
</gene>
<evidence type="ECO:0000313" key="2">
    <source>
        <dbReference type="EMBL" id="AET68763.1"/>
    </source>
</evidence>
<dbReference type="EMBL" id="CP003108">
    <property type="protein sequence ID" value="AET68763.1"/>
    <property type="molecule type" value="Genomic_DNA"/>
</dbReference>
<keyword evidence="1" id="KW-0812">Transmembrane</keyword>
<dbReference type="KEGG" id="dor:Desor_3260"/>
<organism evidence="2 3">
    <name type="scientific">Desulfosporosinus orientis (strain ATCC 19365 / DSM 765 / NCIMB 8382 / VKM B-1628 / Singapore I)</name>
    <name type="common">Desulfotomaculum orientis</name>
    <dbReference type="NCBI Taxonomy" id="768706"/>
    <lineage>
        <taxon>Bacteria</taxon>
        <taxon>Bacillati</taxon>
        <taxon>Bacillota</taxon>
        <taxon>Clostridia</taxon>
        <taxon>Eubacteriales</taxon>
        <taxon>Desulfitobacteriaceae</taxon>
        <taxon>Desulfosporosinus</taxon>
    </lineage>
</organism>
<name>G7WBK5_DESOD</name>
<dbReference type="AlphaFoldDB" id="G7WBK5"/>
<keyword evidence="1" id="KW-0472">Membrane</keyword>
<dbReference type="STRING" id="768706.Desor_3260"/>
<proteinExistence type="predicted"/>
<reference evidence="3" key="1">
    <citation type="submission" date="2011-11" db="EMBL/GenBank/DDBJ databases">
        <title>Complete sequence of Desulfosporosinus orientis DSM 765.</title>
        <authorList>
            <person name="Lucas S."/>
            <person name="Han J."/>
            <person name="Lapidus A."/>
            <person name="Cheng J.-F."/>
            <person name="Goodwin L."/>
            <person name="Pitluck S."/>
            <person name="Peters L."/>
            <person name="Ovchinnikova G."/>
            <person name="Teshima H."/>
            <person name="Detter J.C."/>
            <person name="Han C."/>
            <person name="Tapia R."/>
            <person name="Land M."/>
            <person name="Hauser L."/>
            <person name="Kyrpides N."/>
            <person name="Ivanova N."/>
            <person name="Pagani I."/>
            <person name="Pester M."/>
            <person name="Spring S."/>
            <person name="Ollivier B."/>
            <person name="Rattei T."/>
            <person name="Klenk H.-P."/>
            <person name="Wagner M."/>
            <person name="Loy A."/>
            <person name="Woyke T."/>
        </authorList>
    </citation>
    <scope>NUCLEOTIDE SEQUENCE [LARGE SCALE GENOMIC DNA]</scope>
    <source>
        <strain evidence="3">ATCC 19365 / DSM 765 / NCIMB 8382 / VKM B-1628</strain>
    </source>
</reference>
<dbReference type="RefSeq" id="WP_014185571.1">
    <property type="nucleotide sequence ID" value="NC_016584.1"/>
</dbReference>
<keyword evidence="1" id="KW-1133">Transmembrane helix</keyword>
<dbReference type="OrthoDB" id="1795742at2"/>
<feature type="transmembrane region" description="Helical" evidence="1">
    <location>
        <begin position="12"/>
        <end position="32"/>
    </location>
</feature>
<protein>
    <submittedName>
        <fullName evidence="2">Uncharacterized protein</fullName>
    </submittedName>
</protein>
<evidence type="ECO:0000256" key="1">
    <source>
        <dbReference type="SAM" id="Phobius"/>
    </source>
</evidence>
<sequence>MAKIITIERKYIAMVVSVLVICLIGFSGFSFWENRHENVSKEMGTPEIKMLGVTVEPASVVKDLNYGSVTLKGAQVITTKTFDLIVTVQNMTAKKMTNIPVELQVNLIGDDTKKVISPGSLQSLEPGATARIAFRQIKVLGDALGKSATDGQHLITIRIKANPEGGVEQATEASFRFNVDTTVKVPSTVNKQ</sequence>
<evidence type="ECO:0000313" key="3">
    <source>
        <dbReference type="Proteomes" id="UP000006346"/>
    </source>
</evidence>
<dbReference type="Proteomes" id="UP000006346">
    <property type="component" value="Chromosome"/>
</dbReference>
<dbReference type="HOGENOM" id="CLU_1413133_0_0_9"/>
<dbReference type="eggNOG" id="ENOG5032RFR">
    <property type="taxonomic scope" value="Bacteria"/>
</dbReference>
<keyword evidence="3" id="KW-1185">Reference proteome</keyword>
<dbReference type="PATRIC" id="fig|768706.3.peg.3286"/>